<protein>
    <submittedName>
        <fullName evidence="2">Metal dependent phosphohydrolase</fullName>
    </submittedName>
</protein>
<dbReference type="CDD" id="cd00077">
    <property type="entry name" value="HDc"/>
    <property type="match status" value="1"/>
</dbReference>
<feature type="domain" description="HD-GYP" evidence="1">
    <location>
        <begin position="151"/>
        <end position="348"/>
    </location>
</feature>
<dbReference type="InterPro" id="IPR003607">
    <property type="entry name" value="HD/PDEase_dom"/>
</dbReference>
<keyword evidence="3" id="KW-1185">Reference proteome</keyword>
<dbReference type="GO" id="GO:0016787">
    <property type="term" value="F:hydrolase activity"/>
    <property type="evidence" value="ECO:0007669"/>
    <property type="project" value="UniProtKB-KW"/>
</dbReference>
<dbReference type="InterPro" id="IPR037522">
    <property type="entry name" value="HD_GYP_dom"/>
</dbReference>
<dbReference type="EMBL" id="CP000679">
    <property type="protein sequence ID" value="ABP66018.1"/>
    <property type="molecule type" value="Genomic_DNA"/>
</dbReference>
<dbReference type="OrthoDB" id="9804747at2"/>
<proteinExistence type="predicted"/>
<dbReference type="SUPFAM" id="SSF109604">
    <property type="entry name" value="HD-domain/PDEase-like"/>
    <property type="match status" value="1"/>
</dbReference>
<evidence type="ECO:0000259" key="1">
    <source>
        <dbReference type="PROSITE" id="PS51832"/>
    </source>
</evidence>
<dbReference type="PANTHER" id="PTHR43155">
    <property type="entry name" value="CYCLIC DI-GMP PHOSPHODIESTERASE PA4108-RELATED"/>
    <property type="match status" value="1"/>
</dbReference>
<dbReference type="PROSITE" id="PS51832">
    <property type="entry name" value="HD_GYP"/>
    <property type="match status" value="1"/>
</dbReference>
<dbReference type="eggNOG" id="COG2206">
    <property type="taxonomic scope" value="Bacteria"/>
</dbReference>
<dbReference type="HOGENOM" id="CLU_034074_1_0_9"/>
<dbReference type="RefSeq" id="WP_011915972.1">
    <property type="nucleotide sequence ID" value="NC_009437.1"/>
</dbReference>
<reference evidence="2 3" key="1">
    <citation type="journal article" date="2008" name="Appl. Environ. Microbiol.">
        <title>Hydrogenomics of the extremely thermophilic bacterium Caldicellulosiruptor saccharolyticus.</title>
        <authorList>
            <person name="van de Werken H.J."/>
            <person name="Verhaart M.R."/>
            <person name="VanFossen A.L."/>
            <person name="Willquist K."/>
            <person name="Lewis D.L."/>
            <person name="Nichols J.D."/>
            <person name="Goorissen H.P."/>
            <person name="Mongodin E.F."/>
            <person name="Nelson K.E."/>
            <person name="van Niel E.W."/>
            <person name="Stams A.J."/>
            <person name="Ward D.E."/>
            <person name="de Vos W.M."/>
            <person name="van der Oost J."/>
            <person name="Kelly R.M."/>
            <person name="Kengen S.W."/>
        </authorList>
    </citation>
    <scope>NUCLEOTIDE SEQUENCE [LARGE SCALE GENOMIC DNA]</scope>
    <source>
        <strain evidence="3">ATCC 43494 / DSM 8903 / Tp8T 6331</strain>
    </source>
</reference>
<dbReference type="PANTHER" id="PTHR43155:SF8">
    <property type="entry name" value="METAL DEPENDENT PHOSPHOHYDROLASE"/>
    <property type="match status" value="1"/>
</dbReference>
<dbReference type="SMART" id="SM00471">
    <property type="entry name" value="HDc"/>
    <property type="match status" value="1"/>
</dbReference>
<evidence type="ECO:0000313" key="2">
    <source>
        <dbReference type="EMBL" id="ABP66018.1"/>
    </source>
</evidence>
<dbReference type="Pfam" id="PF13487">
    <property type="entry name" value="HD_5"/>
    <property type="match status" value="1"/>
</dbReference>
<dbReference type="Gene3D" id="1.10.3210.10">
    <property type="entry name" value="Hypothetical protein af1432"/>
    <property type="match status" value="1"/>
</dbReference>
<organism evidence="2 3">
    <name type="scientific">Caldicellulosiruptor saccharolyticus (strain ATCC 43494 / DSM 8903 / Tp8T 6331)</name>
    <dbReference type="NCBI Taxonomy" id="351627"/>
    <lineage>
        <taxon>Bacteria</taxon>
        <taxon>Bacillati</taxon>
        <taxon>Bacillota</taxon>
        <taxon>Bacillota incertae sedis</taxon>
        <taxon>Caldicellulosiruptorales</taxon>
        <taxon>Caldicellulosiruptoraceae</taxon>
        <taxon>Caldicellulosiruptor</taxon>
    </lineage>
</organism>
<accession>A4XGI3</accession>
<dbReference type="AlphaFoldDB" id="A4XGI3"/>
<evidence type="ECO:0000313" key="3">
    <source>
        <dbReference type="Proteomes" id="UP000000256"/>
    </source>
</evidence>
<dbReference type="Proteomes" id="UP000000256">
    <property type="component" value="Chromosome"/>
</dbReference>
<gene>
    <name evidence="2" type="ordered locus">Csac_0378</name>
</gene>
<dbReference type="KEGG" id="csc:Csac_0378"/>
<sequence length="554" mass="64547">MFTFLNDTPVNLGLLKALSDFQTKFNIDYLNIGVIDANKKIYEAYKFCKTGDFQLSYLQENNVIHVAYNNLKPVYHVVESDDPIVPINKSFVEEICIPIKVESPKDVIVYVYFGFANKTEEVSNILSSFFTTFNLFEVYSYALLKYCQLTDIERISKLLMVLEDSVKFNQPSIRLHGFNVAFWTIEIAKKLNFPQDEFEKLHYAALLHDIGKIRVRSSIVNKKGPLTEDEYKEIKKHAEYGYIITKELFGDVYPDIPLWVKHHHEMYDGSGYPSGLKGNDIPFPSRIIKVADVIDVLYSPRSYKQNVSVDKIIAELKRCSRKDFDPEVVEAALQVIDERIVLPMDILKATGEKILPANLSLRTYEDVFNFDGYFYFKEDQSYFKSTNAVKDTKDLWNLLSASLVVEVLNSIYEYEVDVFPVDENTYLVSNIRLLERKRFVSILWDLEAHLITQDEKSITVKVKRLSGDYVLFVCENAYAFDAKNYYKLVLQFEDGEILILNGRITYSYPASHEYSYYRYTFANIGETTRDKLFRQIFKKQVALRRQLKQVQDKK</sequence>
<dbReference type="STRING" id="351627.Csac_0378"/>
<name>A4XGI3_CALS8</name>